<accession>A0ABR4YIC9</accession>
<evidence type="ECO:0000313" key="2">
    <source>
        <dbReference type="EMBL" id="KHE41832.1"/>
    </source>
</evidence>
<name>A0ABR4YIC9_9BACT</name>
<proteinExistence type="predicted"/>
<evidence type="ECO:0000259" key="1">
    <source>
        <dbReference type="Pfam" id="PF13004"/>
    </source>
</evidence>
<dbReference type="EMBL" id="JRGF01000008">
    <property type="protein sequence ID" value="KHE41832.1"/>
    <property type="molecule type" value="Genomic_DNA"/>
</dbReference>
<evidence type="ECO:0000313" key="3">
    <source>
        <dbReference type="Proteomes" id="UP000030889"/>
    </source>
</evidence>
<dbReference type="RefSeq" id="WP_035473609.1">
    <property type="nucleotide sequence ID" value="NZ_JRGF01000008.1"/>
</dbReference>
<dbReference type="InterPro" id="IPR024361">
    <property type="entry name" value="BACON"/>
</dbReference>
<keyword evidence="3" id="KW-1185">Reference proteome</keyword>
<dbReference type="PROSITE" id="PS51257">
    <property type="entry name" value="PROKAR_LIPOPROTEIN"/>
    <property type="match status" value="1"/>
</dbReference>
<dbReference type="CDD" id="cd14948">
    <property type="entry name" value="BACON"/>
    <property type="match status" value="1"/>
</dbReference>
<gene>
    <name evidence="2" type="ORF">LG35_07435</name>
</gene>
<dbReference type="Pfam" id="PF13004">
    <property type="entry name" value="BACON"/>
    <property type="match status" value="1"/>
</dbReference>
<reference evidence="2 3" key="1">
    <citation type="submission" date="2014-09" db="EMBL/GenBank/DDBJ databases">
        <title>Alistipes sp. 627, sp. nov., a novel member of the family Rikenellaceae isolated from human faeces.</title>
        <authorList>
            <person name="Shkoporov A.N."/>
            <person name="Chaplin A.V."/>
            <person name="Motuzova O.V."/>
            <person name="Kafarskaia L.I."/>
            <person name="Khokhlova E.V."/>
            <person name="Efimov B.A."/>
        </authorList>
    </citation>
    <scope>NUCLEOTIDE SEQUENCE [LARGE SCALE GENOMIC DNA]</scope>
    <source>
        <strain evidence="2 3">627</strain>
    </source>
</reference>
<dbReference type="Gene3D" id="2.60.40.10">
    <property type="entry name" value="Immunoglobulins"/>
    <property type="match status" value="1"/>
</dbReference>
<feature type="domain" description="BACON" evidence="1">
    <location>
        <begin position="58"/>
        <end position="109"/>
    </location>
</feature>
<protein>
    <recommendedName>
        <fullName evidence="1">BACON domain-containing protein</fullName>
    </recommendedName>
</protein>
<dbReference type="InterPro" id="IPR013783">
    <property type="entry name" value="Ig-like_fold"/>
</dbReference>
<sequence length="491" mass="53237">MKTDFRIFVCLLPAVVLSGCKTLGEVETHYVKLDYAEYSFRAAGNQPLVVEVRTSPAEWSAESDASWCRYTEDEFGLTITVDDNVAEAERRAVITVTAGTASQEIEVWQLGAETGVPSRYRYMIDYFGGVISPNGKWFGAFYNDYDENDNTINYPVIINIETDKRIVLGPYPASMFGLADAMAITDQGTLYIDDSVNGGVVGFTPDGDYFLSQAAPGFSGATVIEGSALDGRVMVGWGTGSPEGYTYGPVKIVDGEYQPLPLPELNYRGDEHDQGAMARGISANGEIIYGSTWDNEDAGMIWWDAEGTARYVGEDVRNEREVTMVDWSGSEYTYTLVDGVQTWSGAGQASPDGKWLAGTFTVESLNETRDRINSTYYPAYFNTETGQTTVLEDYEGYGGCGVTDEGFAFMAAVGGMGGSGPVVNLENGATVAYASLEEYVQERFGINVPSGGQFKYMAADGSVLLASTVIAAPWGADIATWYVAKRGQESE</sequence>
<organism evidence="2 3">
    <name type="scientific">Alistipes inops</name>
    <dbReference type="NCBI Taxonomy" id="1501391"/>
    <lineage>
        <taxon>Bacteria</taxon>
        <taxon>Pseudomonadati</taxon>
        <taxon>Bacteroidota</taxon>
        <taxon>Bacteroidia</taxon>
        <taxon>Bacteroidales</taxon>
        <taxon>Rikenellaceae</taxon>
        <taxon>Alistipes</taxon>
    </lineage>
</organism>
<dbReference type="SUPFAM" id="SSF101898">
    <property type="entry name" value="NHL repeat"/>
    <property type="match status" value="1"/>
</dbReference>
<dbReference type="Proteomes" id="UP000030889">
    <property type="component" value="Unassembled WGS sequence"/>
</dbReference>
<comment type="caution">
    <text evidence="2">The sequence shown here is derived from an EMBL/GenBank/DDBJ whole genome shotgun (WGS) entry which is preliminary data.</text>
</comment>